<evidence type="ECO:0000313" key="2">
    <source>
        <dbReference type="EMBL" id="JAH41193.1"/>
    </source>
</evidence>
<organism evidence="2">
    <name type="scientific">Anguilla anguilla</name>
    <name type="common">European freshwater eel</name>
    <name type="synonym">Muraena anguilla</name>
    <dbReference type="NCBI Taxonomy" id="7936"/>
    <lineage>
        <taxon>Eukaryota</taxon>
        <taxon>Metazoa</taxon>
        <taxon>Chordata</taxon>
        <taxon>Craniata</taxon>
        <taxon>Vertebrata</taxon>
        <taxon>Euteleostomi</taxon>
        <taxon>Actinopterygii</taxon>
        <taxon>Neopterygii</taxon>
        <taxon>Teleostei</taxon>
        <taxon>Anguilliformes</taxon>
        <taxon>Anguillidae</taxon>
        <taxon>Anguilla</taxon>
    </lineage>
</organism>
<evidence type="ECO:0000256" key="1">
    <source>
        <dbReference type="SAM" id="MobiDB-lite"/>
    </source>
</evidence>
<feature type="region of interest" description="Disordered" evidence="1">
    <location>
        <begin position="1"/>
        <end position="24"/>
    </location>
</feature>
<feature type="compositionally biased region" description="Basic and acidic residues" evidence="1">
    <location>
        <begin position="1"/>
        <end position="14"/>
    </location>
</feature>
<reference evidence="2" key="1">
    <citation type="submission" date="2014-11" db="EMBL/GenBank/DDBJ databases">
        <authorList>
            <person name="Amaro Gonzalez C."/>
        </authorList>
    </citation>
    <scope>NUCLEOTIDE SEQUENCE</scope>
</reference>
<proteinExistence type="predicted"/>
<accession>A0A0E9SKZ7</accession>
<feature type="compositionally biased region" description="Polar residues" evidence="1">
    <location>
        <begin position="15"/>
        <end position="24"/>
    </location>
</feature>
<reference evidence="2" key="2">
    <citation type="journal article" date="2015" name="Fish Shellfish Immunol.">
        <title>Early steps in the European eel (Anguilla anguilla)-Vibrio vulnificus interaction in the gills: Role of the RtxA13 toxin.</title>
        <authorList>
            <person name="Callol A."/>
            <person name="Pajuelo D."/>
            <person name="Ebbesson L."/>
            <person name="Teles M."/>
            <person name="MacKenzie S."/>
            <person name="Amaro C."/>
        </authorList>
    </citation>
    <scope>NUCLEOTIDE SEQUENCE</scope>
</reference>
<name>A0A0E9SKZ7_ANGAN</name>
<protein>
    <submittedName>
        <fullName evidence="2">Uncharacterized protein</fullName>
    </submittedName>
</protein>
<dbReference type="EMBL" id="GBXM01067384">
    <property type="protein sequence ID" value="JAH41193.1"/>
    <property type="molecule type" value="Transcribed_RNA"/>
</dbReference>
<sequence>MGSDKKQRQEEVRNTESSNQVAVK</sequence>
<dbReference type="AlphaFoldDB" id="A0A0E9SKZ7"/>